<evidence type="ECO:0000313" key="1">
    <source>
        <dbReference type="EMBL" id="OCL05937.1"/>
    </source>
</evidence>
<dbReference type="AlphaFoldDB" id="A0A8E2EVZ1"/>
<reference evidence="1 2" key="1">
    <citation type="journal article" date="2016" name="Nat. Commun.">
        <title>Ectomycorrhizal ecology is imprinted in the genome of the dominant symbiotic fungus Cenococcum geophilum.</title>
        <authorList>
            <consortium name="DOE Joint Genome Institute"/>
            <person name="Peter M."/>
            <person name="Kohler A."/>
            <person name="Ohm R.A."/>
            <person name="Kuo A."/>
            <person name="Krutzmann J."/>
            <person name="Morin E."/>
            <person name="Arend M."/>
            <person name="Barry K.W."/>
            <person name="Binder M."/>
            <person name="Choi C."/>
            <person name="Clum A."/>
            <person name="Copeland A."/>
            <person name="Grisel N."/>
            <person name="Haridas S."/>
            <person name="Kipfer T."/>
            <person name="LaButti K."/>
            <person name="Lindquist E."/>
            <person name="Lipzen A."/>
            <person name="Maire R."/>
            <person name="Meier B."/>
            <person name="Mihaltcheva S."/>
            <person name="Molinier V."/>
            <person name="Murat C."/>
            <person name="Poggeler S."/>
            <person name="Quandt C.A."/>
            <person name="Sperisen C."/>
            <person name="Tritt A."/>
            <person name="Tisserant E."/>
            <person name="Crous P.W."/>
            <person name="Henrissat B."/>
            <person name="Nehls U."/>
            <person name="Egli S."/>
            <person name="Spatafora J.W."/>
            <person name="Grigoriev I.V."/>
            <person name="Martin F.M."/>
        </authorList>
    </citation>
    <scope>NUCLEOTIDE SEQUENCE [LARGE SCALE GENOMIC DNA]</scope>
    <source>
        <strain evidence="1 2">CBS 207.34</strain>
    </source>
</reference>
<protein>
    <submittedName>
        <fullName evidence="1">Uncharacterized protein</fullName>
    </submittedName>
</protein>
<organism evidence="1 2">
    <name type="scientific">Glonium stellatum</name>
    <dbReference type="NCBI Taxonomy" id="574774"/>
    <lineage>
        <taxon>Eukaryota</taxon>
        <taxon>Fungi</taxon>
        <taxon>Dikarya</taxon>
        <taxon>Ascomycota</taxon>
        <taxon>Pezizomycotina</taxon>
        <taxon>Dothideomycetes</taxon>
        <taxon>Pleosporomycetidae</taxon>
        <taxon>Gloniales</taxon>
        <taxon>Gloniaceae</taxon>
        <taxon>Glonium</taxon>
    </lineage>
</organism>
<evidence type="ECO:0000313" key="2">
    <source>
        <dbReference type="Proteomes" id="UP000250140"/>
    </source>
</evidence>
<gene>
    <name evidence="1" type="ORF">AOQ84DRAFT_412324</name>
</gene>
<dbReference type="EMBL" id="KV750173">
    <property type="protein sequence ID" value="OCL05937.1"/>
    <property type="molecule type" value="Genomic_DNA"/>
</dbReference>
<dbReference type="OrthoDB" id="5986190at2759"/>
<sequence>MKSRLGKILEPYRAELPKALGLNHHKHFLGIDLRHWASKGRSICIYVFTGGVWQGGSQPLGGVDEPIRIFIEKPKELGLDTQVGI</sequence>
<name>A0A8E2EVZ1_9PEZI</name>
<keyword evidence="2" id="KW-1185">Reference proteome</keyword>
<accession>A0A8E2EVZ1</accession>
<proteinExistence type="predicted"/>
<dbReference type="Proteomes" id="UP000250140">
    <property type="component" value="Unassembled WGS sequence"/>
</dbReference>